<evidence type="ECO:0000256" key="1">
    <source>
        <dbReference type="SAM" id="Phobius"/>
    </source>
</evidence>
<protein>
    <submittedName>
        <fullName evidence="2">Uncharacterized protein</fullName>
    </submittedName>
</protein>
<dbReference type="Proteomes" id="UP000007843">
    <property type="component" value="Chromosome"/>
</dbReference>
<accession>A0A0H3HGX4</accession>
<keyword evidence="1" id="KW-0812">Transmembrane</keyword>
<dbReference type="HOGENOM" id="CLU_3099844_0_0_6"/>
<reference evidence="2 3" key="1">
    <citation type="journal article" date="2012" name="J. Bacteriol.">
        <title>Complete genome sequence of Klebsiella oxytoca KCTC 1686, used in production of 2,3-butanediol.</title>
        <authorList>
            <person name="Shin S.H."/>
            <person name="Kim S."/>
            <person name="Kim J.Y."/>
            <person name="Lee S."/>
            <person name="Um Y."/>
            <person name="Oh M.K."/>
            <person name="Kim Y.R."/>
            <person name="Lee J."/>
            <person name="Yang K.S."/>
        </authorList>
    </citation>
    <scope>NUCLEOTIDE SEQUENCE [LARGE SCALE GENOMIC DNA]</scope>
    <source>
        <strain evidence="3">ATCC 8724 / DSM 4798 / JCM 20051 / NBRC 3318 / NRRL B-199 / KCTC 1686</strain>
    </source>
</reference>
<keyword evidence="1" id="KW-1133">Transmembrane helix</keyword>
<evidence type="ECO:0000313" key="2">
    <source>
        <dbReference type="EMBL" id="AEX06748.1"/>
    </source>
</evidence>
<keyword evidence="1" id="KW-0472">Membrane</keyword>
<proteinExistence type="predicted"/>
<dbReference type="AlphaFoldDB" id="A0A0H3HGX4"/>
<gene>
    <name evidence="2" type="ordered locus">KOX_25175</name>
</gene>
<feature type="transmembrane region" description="Helical" evidence="1">
    <location>
        <begin position="16"/>
        <end position="37"/>
    </location>
</feature>
<dbReference type="KEGG" id="kox:KOX_25175"/>
<organism evidence="2 3">
    <name type="scientific">Klebsiella michiganensis (strain ATCC 8724 / DSM 4798 / JCM 20051 / NBRC 3318 / NRRL B-199 / KCTC 1686 / BUCSAV 143 / CCM 1901)</name>
    <dbReference type="NCBI Taxonomy" id="1006551"/>
    <lineage>
        <taxon>Bacteria</taxon>
        <taxon>Pseudomonadati</taxon>
        <taxon>Pseudomonadota</taxon>
        <taxon>Gammaproteobacteria</taxon>
        <taxon>Enterobacterales</taxon>
        <taxon>Enterobacteriaceae</taxon>
        <taxon>Klebsiella/Raoultella group</taxon>
        <taxon>Klebsiella</taxon>
    </lineage>
</organism>
<dbReference type="EMBL" id="CP003218">
    <property type="protein sequence ID" value="AEX06748.1"/>
    <property type="molecule type" value="Genomic_DNA"/>
</dbReference>
<name>A0A0H3HGX4_KLEM8</name>
<evidence type="ECO:0000313" key="3">
    <source>
        <dbReference type="Proteomes" id="UP000007843"/>
    </source>
</evidence>
<sequence>MFCIKIFGLMHQWIQFMWINMILIINIIIIMFLKLIMILKTISPVDRCLEI</sequence>